<evidence type="ECO:0000256" key="1">
    <source>
        <dbReference type="SAM" id="MobiDB-lite"/>
    </source>
</evidence>
<sequence>METQNFGNDTDRDPCTNGDQNTKKVRFKEAVDGEATNMVVDSGQLLIMSFKDKLLKGGVDSSDGNLEGIFGKNESDFELLEGDVNMSMVNGIPAITFSDWINEILFKEMELTVILKLLGCNIGYNVLHNRNTLLCNRGRKTFNPAQPYPSVVVAWIRLSGLPVSQVLVDGMVQRVEYEALPTSSMDAVVASFGDDVGEDGEGNRIDYGSWMLVERKSRRGRRDSRVNGVAKLGKNMLGSRFSLLIGEDLSGGDLGGFDRSFSVEKEAGSATMVMRGNKARVNSRGDLGSAVEVGRGDEAGFTSSSGPTLGLSTSKPGIVRTGQVDVARMNEQLSEKLSGPEEDRRPGQAGPLAHDGLSLSDFR</sequence>
<feature type="compositionally biased region" description="Low complexity" evidence="1">
    <location>
        <begin position="302"/>
        <end position="314"/>
    </location>
</feature>
<name>A0A7J9DFK1_9ROSI</name>
<comment type="caution">
    <text evidence="2">The sequence shown here is derived from an EMBL/GenBank/DDBJ whole genome shotgun (WGS) entry which is preliminary data.</text>
</comment>
<dbReference type="Proteomes" id="UP000593568">
    <property type="component" value="Unassembled WGS sequence"/>
</dbReference>
<dbReference type="EMBL" id="JABEZW010000002">
    <property type="protein sequence ID" value="MBA0759418.1"/>
    <property type="molecule type" value="Genomic_DNA"/>
</dbReference>
<evidence type="ECO:0000313" key="3">
    <source>
        <dbReference type="Proteomes" id="UP000593568"/>
    </source>
</evidence>
<dbReference type="AlphaFoldDB" id="A0A7J9DFK1"/>
<evidence type="ECO:0000313" key="2">
    <source>
        <dbReference type="EMBL" id="MBA0759418.1"/>
    </source>
</evidence>
<organism evidence="2 3">
    <name type="scientific">Gossypium trilobum</name>
    <dbReference type="NCBI Taxonomy" id="34281"/>
    <lineage>
        <taxon>Eukaryota</taxon>
        <taxon>Viridiplantae</taxon>
        <taxon>Streptophyta</taxon>
        <taxon>Embryophyta</taxon>
        <taxon>Tracheophyta</taxon>
        <taxon>Spermatophyta</taxon>
        <taxon>Magnoliopsida</taxon>
        <taxon>eudicotyledons</taxon>
        <taxon>Gunneridae</taxon>
        <taxon>Pentapetalae</taxon>
        <taxon>rosids</taxon>
        <taxon>malvids</taxon>
        <taxon>Malvales</taxon>
        <taxon>Malvaceae</taxon>
        <taxon>Malvoideae</taxon>
        <taxon>Gossypium</taxon>
    </lineage>
</organism>
<accession>A0A7J9DFK1</accession>
<feature type="region of interest" description="Disordered" evidence="1">
    <location>
        <begin position="1"/>
        <end position="21"/>
    </location>
</feature>
<proteinExistence type="predicted"/>
<reference evidence="2 3" key="1">
    <citation type="journal article" date="2019" name="Genome Biol. Evol.">
        <title>Insights into the evolution of the New World diploid cottons (Gossypium, subgenus Houzingenia) based on genome sequencing.</title>
        <authorList>
            <person name="Grover C.E."/>
            <person name="Arick M.A. 2nd"/>
            <person name="Thrash A."/>
            <person name="Conover J.L."/>
            <person name="Sanders W.S."/>
            <person name="Peterson D.G."/>
            <person name="Frelichowski J.E."/>
            <person name="Scheffler J.A."/>
            <person name="Scheffler B.E."/>
            <person name="Wendel J.F."/>
        </authorList>
    </citation>
    <scope>NUCLEOTIDE SEQUENCE [LARGE SCALE GENOMIC DNA]</scope>
    <source>
        <strain evidence="2">8</strain>
        <tissue evidence="2">Leaf</tissue>
    </source>
</reference>
<protein>
    <recommendedName>
        <fullName evidence="4">DUF4283 domain-containing protein</fullName>
    </recommendedName>
</protein>
<evidence type="ECO:0008006" key="4">
    <source>
        <dbReference type="Google" id="ProtNLM"/>
    </source>
</evidence>
<keyword evidence="3" id="KW-1185">Reference proteome</keyword>
<feature type="region of interest" description="Disordered" evidence="1">
    <location>
        <begin position="296"/>
        <end position="363"/>
    </location>
</feature>
<gene>
    <name evidence="2" type="ORF">Gotri_022309</name>
</gene>